<dbReference type="AlphaFoldDB" id="A0A2P7QPV8"/>
<comment type="caution">
    <text evidence="9">The sequence shown here is derived from an EMBL/GenBank/DDBJ whole genome shotgun (WGS) entry which is preliminary data.</text>
</comment>
<dbReference type="EMBL" id="PXYI01000004">
    <property type="protein sequence ID" value="PSJ39991.1"/>
    <property type="molecule type" value="Genomic_DNA"/>
</dbReference>
<protein>
    <recommendedName>
        <fullName evidence="6">Pseudouridine synthase</fullName>
        <ecNumber evidence="6">5.4.99.-</ecNumber>
    </recommendedName>
</protein>
<dbReference type="PANTHER" id="PTHR47683:SF3">
    <property type="entry name" value="RIBOSOMAL LARGE SUBUNIT PSEUDOURIDINE SYNTHASE B"/>
    <property type="match status" value="1"/>
</dbReference>
<evidence type="ECO:0000256" key="7">
    <source>
        <dbReference type="SAM" id="MobiDB-lite"/>
    </source>
</evidence>
<dbReference type="InterPro" id="IPR006145">
    <property type="entry name" value="PsdUridine_synth_RsuA/RluA"/>
</dbReference>
<dbReference type="OrthoDB" id="9807213at2"/>
<dbReference type="NCBIfam" id="TIGR00093">
    <property type="entry name" value="pseudouridine synthase"/>
    <property type="match status" value="1"/>
</dbReference>
<dbReference type="Gene3D" id="3.30.70.580">
    <property type="entry name" value="Pseudouridine synthase I, catalytic domain, N-terminal subdomain"/>
    <property type="match status" value="1"/>
</dbReference>
<evidence type="ECO:0000259" key="8">
    <source>
        <dbReference type="SMART" id="SM00363"/>
    </source>
</evidence>
<dbReference type="SMART" id="SM00363">
    <property type="entry name" value="S4"/>
    <property type="match status" value="1"/>
</dbReference>
<dbReference type="InterPro" id="IPR000748">
    <property type="entry name" value="PsdUridine_synth_RsuA/RluB/E/F"/>
</dbReference>
<sequence length="548" mass="60212">MQPPRRPSKPNSSKRNARGPAERGRDRKREDSGGHGGGDKAERNRAARPVRPDRAREERPQRATGLRGAAGGGADRKHQDSGGRGGGEREPAKRGSGDKAERSRAPRPDRPDRAREERPQRATGLRGAPRGSARDEQRDGRRTASPKGHERLRGDRPERGNRGPSKPGDAEQPQRSRGGDPKLDRAPRDAATAAPRGRRPIDPRRQDRGGGREPTDGPVREGRERRPSEPATGRRVRADGSEAVYGSASKSGPNIRAASRARGGRSDRGERPDASARPRAPRAAQEEAPRSAAAGRVAAASMTPAPAIKGPPQRIAKLLARAGIASRREIERMIEEKRIAIDGVPVETPATVLASLQGVTVDGNPVRAAEATRLFRYHKPTGLLTAERDPMGRPTIYDRLPRDLPRVVPVGRLDLNTEGLLLLTTDGELKRQLELPSSKIPRTYRARAFGEVSQSQLEDLITGVEIEGMRYGSIDANLERRTGRNAWIEMTLTEGKNREVRRVLEYLGLQVSRLIRVRYGPFHLQDLPVGGVDEVRQHELVQFRKELK</sequence>
<dbReference type="InterPro" id="IPR042092">
    <property type="entry name" value="PsdUridine_s_RsuA/RluB/E/F_cat"/>
</dbReference>
<accession>A0A2P7QPV8</accession>
<feature type="compositionally biased region" description="Basic and acidic residues" evidence="7">
    <location>
        <begin position="74"/>
        <end position="120"/>
    </location>
</feature>
<feature type="compositionally biased region" description="Basic and acidic residues" evidence="7">
    <location>
        <begin position="20"/>
        <end position="61"/>
    </location>
</feature>
<evidence type="ECO:0000256" key="1">
    <source>
        <dbReference type="ARBA" id="ARBA00000073"/>
    </source>
</evidence>
<evidence type="ECO:0000256" key="3">
    <source>
        <dbReference type="ARBA" id="ARBA00022884"/>
    </source>
</evidence>
<evidence type="ECO:0000256" key="2">
    <source>
        <dbReference type="ARBA" id="ARBA00008348"/>
    </source>
</evidence>
<dbReference type="GO" id="GO:0120159">
    <property type="term" value="F:rRNA pseudouridine synthase activity"/>
    <property type="evidence" value="ECO:0007669"/>
    <property type="project" value="UniProtKB-ARBA"/>
</dbReference>
<gene>
    <name evidence="9" type="ORF">C7I55_14015</name>
</gene>
<evidence type="ECO:0000256" key="6">
    <source>
        <dbReference type="RuleBase" id="RU003887"/>
    </source>
</evidence>
<keyword evidence="4 6" id="KW-0413">Isomerase</keyword>
<dbReference type="EC" id="5.4.99.-" evidence="6"/>
<keyword evidence="10" id="KW-1185">Reference proteome</keyword>
<evidence type="ECO:0000256" key="4">
    <source>
        <dbReference type="ARBA" id="ARBA00023235"/>
    </source>
</evidence>
<feature type="region of interest" description="Disordered" evidence="7">
    <location>
        <begin position="1"/>
        <end position="295"/>
    </location>
</feature>
<dbReference type="Pfam" id="PF00849">
    <property type="entry name" value="PseudoU_synth_2"/>
    <property type="match status" value="1"/>
</dbReference>
<feature type="domain" description="RNA-binding S4" evidence="8">
    <location>
        <begin position="313"/>
        <end position="371"/>
    </location>
</feature>
<organism evidence="9 10">
    <name type="scientific">Allosphingosinicella deserti</name>
    <dbReference type="NCBI Taxonomy" id="2116704"/>
    <lineage>
        <taxon>Bacteria</taxon>
        <taxon>Pseudomonadati</taxon>
        <taxon>Pseudomonadota</taxon>
        <taxon>Alphaproteobacteria</taxon>
        <taxon>Sphingomonadales</taxon>
        <taxon>Sphingomonadaceae</taxon>
        <taxon>Allosphingosinicella</taxon>
    </lineage>
</organism>
<comment type="similarity">
    <text evidence="2 6">Belongs to the pseudouridine synthase RsuA family.</text>
</comment>
<dbReference type="CDD" id="cd00165">
    <property type="entry name" value="S4"/>
    <property type="match status" value="1"/>
</dbReference>
<dbReference type="InterPro" id="IPR050343">
    <property type="entry name" value="RsuA_PseudoU_synthase"/>
</dbReference>
<dbReference type="SUPFAM" id="SSF55174">
    <property type="entry name" value="Alpha-L RNA-binding motif"/>
    <property type="match status" value="1"/>
</dbReference>
<dbReference type="Proteomes" id="UP000241167">
    <property type="component" value="Unassembled WGS sequence"/>
</dbReference>
<dbReference type="Pfam" id="PF01479">
    <property type="entry name" value="S4"/>
    <property type="match status" value="1"/>
</dbReference>
<dbReference type="InterPro" id="IPR020103">
    <property type="entry name" value="PsdUridine_synth_cat_dom_sf"/>
</dbReference>
<dbReference type="PROSITE" id="PS50889">
    <property type="entry name" value="S4"/>
    <property type="match status" value="1"/>
</dbReference>
<feature type="compositionally biased region" description="Basic and acidic residues" evidence="7">
    <location>
        <begin position="132"/>
        <end position="161"/>
    </location>
</feature>
<evidence type="ECO:0000256" key="5">
    <source>
        <dbReference type="PROSITE-ProRule" id="PRU00182"/>
    </source>
</evidence>
<feature type="compositionally biased region" description="Basic and acidic residues" evidence="7">
    <location>
        <begin position="199"/>
        <end position="228"/>
    </location>
</feature>
<dbReference type="InterPro" id="IPR018496">
    <property type="entry name" value="PsdUridine_synth_RsuA/RluB_CS"/>
</dbReference>
<dbReference type="Gene3D" id="3.30.70.1560">
    <property type="entry name" value="Alpha-L RNA-binding motif"/>
    <property type="match status" value="1"/>
</dbReference>
<feature type="compositionally biased region" description="Basic and acidic residues" evidence="7">
    <location>
        <begin position="264"/>
        <end position="276"/>
    </location>
</feature>
<dbReference type="PANTHER" id="PTHR47683">
    <property type="entry name" value="PSEUDOURIDINE SYNTHASE FAMILY PROTEIN-RELATED"/>
    <property type="match status" value="1"/>
</dbReference>
<dbReference type="GO" id="GO:0000455">
    <property type="term" value="P:enzyme-directed rRNA pseudouridine synthesis"/>
    <property type="evidence" value="ECO:0007669"/>
    <property type="project" value="UniProtKB-ARBA"/>
</dbReference>
<feature type="compositionally biased region" description="Basic and acidic residues" evidence="7">
    <location>
        <begin position="168"/>
        <end position="188"/>
    </location>
</feature>
<dbReference type="SUPFAM" id="SSF55120">
    <property type="entry name" value="Pseudouridine synthase"/>
    <property type="match status" value="1"/>
</dbReference>
<evidence type="ECO:0000313" key="10">
    <source>
        <dbReference type="Proteomes" id="UP000241167"/>
    </source>
</evidence>
<dbReference type="InterPro" id="IPR036986">
    <property type="entry name" value="S4_RNA-bd_sf"/>
</dbReference>
<proteinExistence type="inferred from homology"/>
<keyword evidence="3 5" id="KW-0694">RNA-binding</keyword>
<comment type="catalytic activity">
    <reaction evidence="1">
        <text>a uridine in RNA = a pseudouridine in RNA</text>
        <dbReference type="Rhea" id="RHEA:48348"/>
        <dbReference type="Rhea" id="RHEA-COMP:12068"/>
        <dbReference type="Rhea" id="RHEA-COMP:12069"/>
        <dbReference type="ChEBI" id="CHEBI:65314"/>
        <dbReference type="ChEBI" id="CHEBI:65315"/>
    </reaction>
</comment>
<reference evidence="9 10" key="1">
    <citation type="submission" date="2018-03" db="EMBL/GenBank/DDBJ databases">
        <title>The draft genome of Sphingosinicella sp. GL-C-18.</title>
        <authorList>
            <person name="Liu L."/>
            <person name="Li L."/>
            <person name="Liang L."/>
            <person name="Zhang X."/>
            <person name="Wang T."/>
        </authorList>
    </citation>
    <scope>NUCLEOTIDE SEQUENCE [LARGE SCALE GENOMIC DNA]</scope>
    <source>
        <strain evidence="9 10">GL-C-18</strain>
    </source>
</reference>
<dbReference type="PROSITE" id="PS01149">
    <property type="entry name" value="PSI_RSU"/>
    <property type="match status" value="1"/>
</dbReference>
<evidence type="ECO:0000313" key="9">
    <source>
        <dbReference type="EMBL" id="PSJ39991.1"/>
    </source>
</evidence>
<dbReference type="InterPro" id="IPR020094">
    <property type="entry name" value="TruA/RsuA/RluB/E/F_N"/>
</dbReference>
<dbReference type="InterPro" id="IPR002942">
    <property type="entry name" value="S4_RNA-bd"/>
</dbReference>
<dbReference type="GO" id="GO:0003723">
    <property type="term" value="F:RNA binding"/>
    <property type="evidence" value="ECO:0007669"/>
    <property type="project" value="UniProtKB-KW"/>
</dbReference>
<name>A0A2P7QPV8_9SPHN</name>
<dbReference type="Gene3D" id="3.10.290.10">
    <property type="entry name" value="RNA-binding S4 domain"/>
    <property type="match status" value="1"/>
</dbReference>